<dbReference type="Proteomes" id="UP000239209">
    <property type="component" value="Unassembled WGS sequence"/>
</dbReference>
<evidence type="ECO:0000256" key="2">
    <source>
        <dbReference type="ARBA" id="ARBA00023125"/>
    </source>
</evidence>
<dbReference type="SUPFAM" id="SSF46689">
    <property type="entry name" value="Homeodomain-like"/>
    <property type="match status" value="2"/>
</dbReference>
<gene>
    <name evidence="5" type="ORF">CLV70_102276</name>
</gene>
<dbReference type="InterPro" id="IPR032783">
    <property type="entry name" value="AraC_lig"/>
</dbReference>
<evidence type="ECO:0000256" key="3">
    <source>
        <dbReference type="ARBA" id="ARBA00023163"/>
    </source>
</evidence>
<accession>A0A2T0SF72</accession>
<evidence type="ECO:0000259" key="4">
    <source>
        <dbReference type="PROSITE" id="PS01124"/>
    </source>
</evidence>
<dbReference type="PROSITE" id="PS01124">
    <property type="entry name" value="HTH_ARAC_FAMILY_2"/>
    <property type="match status" value="1"/>
</dbReference>
<keyword evidence="1" id="KW-0805">Transcription regulation</keyword>
<dbReference type="PROSITE" id="PS00041">
    <property type="entry name" value="HTH_ARAC_FAMILY_1"/>
    <property type="match status" value="1"/>
</dbReference>
<dbReference type="GO" id="GO:0003700">
    <property type="term" value="F:DNA-binding transcription factor activity"/>
    <property type="evidence" value="ECO:0007669"/>
    <property type="project" value="InterPro"/>
</dbReference>
<dbReference type="InterPro" id="IPR011051">
    <property type="entry name" value="RmlC_Cupin_sf"/>
</dbReference>
<dbReference type="Pfam" id="PF12852">
    <property type="entry name" value="Cupin_6"/>
    <property type="match status" value="1"/>
</dbReference>
<dbReference type="PANTHER" id="PTHR46796:SF13">
    <property type="entry name" value="HTH-TYPE TRANSCRIPTIONAL ACTIVATOR RHAS"/>
    <property type="match status" value="1"/>
</dbReference>
<evidence type="ECO:0000313" key="6">
    <source>
        <dbReference type="Proteomes" id="UP000239209"/>
    </source>
</evidence>
<dbReference type="AlphaFoldDB" id="A0A2T0SF72"/>
<dbReference type="InterPro" id="IPR009057">
    <property type="entry name" value="Homeodomain-like_sf"/>
</dbReference>
<dbReference type="InterPro" id="IPR050204">
    <property type="entry name" value="AraC_XylS_family_regulators"/>
</dbReference>
<comment type="caution">
    <text evidence="5">The sequence shown here is derived from an EMBL/GenBank/DDBJ whole genome shotgun (WGS) entry which is preliminary data.</text>
</comment>
<protein>
    <submittedName>
        <fullName evidence="5">AraC family transcriptional regulator</fullName>
    </submittedName>
</protein>
<dbReference type="SMART" id="SM00342">
    <property type="entry name" value="HTH_ARAC"/>
    <property type="match status" value="1"/>
</dbReference>
<evidence type="ECO:0000256" key="1">
    <source>
        <dbReference type="ARBA" id="ARBA00023015"/>
    </source>
</evidence>
<dbReference type="InterPro" id="IPR018062">
    <property type="entry name" value="HTH_AraC-typ_CS"/>
</dbReference>
<proteinExistence type="predicted"/>
<dbReference type="SUPFAM" id="SSF51182">
    <property type="entry name" value="RmlC-like cupins"/>
    <property type="match status" value="1"/>
</dbReference>
<sequence length="314" mass="33559">MDVLAEALRLTGARGAVGVRLEAGETWGQWLDSYPGAALHVVTQGSAWLHRPGDPPAPIGEGDAVLLAPGTPHGLAGDPGATMGPCDGGAARSARAAGMPLRLGMPPVRTEMITLHYDQDPAVRTPVLTVATGPMHVAAGDSRQFTRTVELLTAELEEPQLGTTSVVTSIVNVLLVQFLRAWLARHPRQRSGSWLAAMRNPVVRDALTRVHREPHHPWTTDTLAAAVSVSRATLDRHFRNALGQSPGAYVTQWRMDLASVRLRDTDDPVESISAAVGYGSPHAFSRAFRRARSMAPGEYRALLRSGAPARPAEA</sequence>
<dbReference type="GO" id="GO:0043565">
    <property type="term" value="F:sequence-specific DNA binding"/>
    <property type="evidence" value="ECO:0007669"/>
    <property type="project" value="InterPro"/>
</dbReference>
<dbReference type="EMBL" id="PVZG01000002">
    <property type="protein sequence ID" value="PRY32065.1"/>
    <property type="molecule type" value="Genomic_DNA"/>
</dbReference>
<reference evidence="5 6" key="1">
    <citation type="submission" date="2018-03" db="EMBL/GenBank/DDBJ databases">
        <title>Genomic Encyclopedia of Archaeal and Bacterial Type Strains, Phase II (KMG-II): from individual species to whole genera.</title>
        <authorList>
            <person name="Goeker M."/>
        </authorList>
    </citation>
    <scope>NUCLEOTIDE SEQUENCE [LARGE SCALE GENOMIC DNA]</scope>
    <source>
        <strain evidence="5 6">DSM 45348</strain>
    </source>
</reference>
<dbReference type="OrthoDB" id="241790at2"/>
<keyword evidence="2" id="KW-0238">DNA-binding</keyword>
<dbReference type="Pfam" id="PF12833">
    <property type="entry name" value="HTH_18"/>
    <property type="match status" value="1"/>
</dbReference>
<keyword evidence="6" id="KW-1185">Reference proteome</keyword>
<dbReference type="Gene3D" id="1.10.10.60">
    <property type="entry name" value="Homeodomain-like"/>
    <property type="match status" value="2"/>
</dbReference>
<dbReference type="InterPro" id="IPR018060">
    <property type="entry name" value="HTH_AraC"/>
</dbReference>
<evidence type="ECO:0000313" key="5">
    <source>
        <dbReference type="EMBL" id="PRY32065.1"/>
    </source>
</evidence>
<keyword evidence="3" id="KW-0804">Transcription</keyword>
<dbReference type="RefSeq" id="WP_106125282.1">
    <property type="nucleotide sequence ID" value="NZ_PVZG01000002.1"/>
</dbReference>
<feature type="domain" description="HTH araC/xylS-type" evidence="4">
    <location>
        <begin position="204"/>
        <end position="302"/>
    </location>
</feature>
<dbReference type="PANTHER" id="PTHR46796">
    <property type="entry name" value="HTH-TYPE TRANSCRIPTIONAL ACTIVATOR RHAS-RELATED"/>
    <property type="match status" value="1"/>
</dbReference>
<organism evidence="5 6">
    <name type="scientific">Pseudosporangium ferrugineum</name>
    <dbReference type="NCBI Taxonomy" id="439699"/>
    <lineage>
        <taxon>Bacteria</taxon>
        <taxon>Bacillati</taxon>
        <taxon>Actinomycetota</taxon>
        <taxon>Actinomycetes</taxon>
        <taxon>Micromonosporales</taxon>
        <taxon>Micromonosporaceae</taxon>
        <taxon>Pseudosporangium</taxon>
    </lineage>
</organism>
<name>A0A2T0SF72_9ACTN</name>